<evidence type="ECO:0000259" key="2">
    <source>
        <dbReference type="Pfam" id="PF01583"/>
    </source>
</evidence>
<dbReference type="GO" id="GO:0004781">
    <property type="term" value="F:sulfate adenylyltransferase (ATP) activity"/>
    <property type="evidence" value="ECO:0007669"/>
    <property type="project" value="TreeGrafter"/>
</dbReference>
<dbReference type="SUPFAM" id="SSF52540">
    <property type="entry name" value="P-loop containing nucleoside triphosphate hydrolases"/>
    <property type="match status" value="1"/>
</dbReference>
<reference evidence="3" key="1">
    <citation type="submission" date="2018-11" db="EMBL/GenBank/DDBJ databases">
        <authorList>
            <consortium name="Pathogen Informatics"/>
        </authorList>
    </citation>
    <scope>NUCLEOTIDE SEQUENCE</scope>
</reference>
<keyword evidence="4" id="KW-1185">Reference proteome</keyword>
<name>A0A3S5C262_9PLAT</name>
<dbReference type="InterPro" id="IPR027417">
    <property type="entry name" value="P-loop_NTPase"/>
</dbReference>
<feature type="non-terminal residue" evidence="3">
    <location>
        <position position="78"/>
    </location>
</feature>
<dbReference type="PANTHER" id="PTHR42700:SF1">
    <property type="entry name" value="SULFATE ADENYLYLTRANSFERASE"/>
    <property type="match status" value="1"/>
</dbReference>
<accession>A0A3S5C262</accession>
<keyword evidence="1" id="KW-0808">Transferase</keyword>
<evidence type="ECO:0000313" key="3">
    <source>
        <dbReference type="EMBL" id="VEL30466.1"/>
    </source>
</evidence>
<evidence type="ECO:0000313" key="4">
    <source>
        <dbReference type="Proteomes" id="UP000784294"/>
    </source>
</evidence>
<dbReference type="EMBL" id="CAAALY010112528">
    <property type="protein sequence ID" value="VEL30466.1"/>
    <property type="molecule type" value="Genomic_DNA"/>
</dbReference>
<dbReference type="Proteomes" id="UP000784294">
    <property type="component" value="Unassembled WGS sequence"/>
</dbReference>
<comment type="caution">
    <text evidence="3">The sequence shown here is derived from an EMBL/GenBank/DDBJ whole genome shotgun (WGS) entry which is preliminary data.</text>
</comment>
<sequence>MHESSGLVFFEVYLDTPLEVCEGRDTKGLYKKARIGELMGFTGVDSPYEVPEKPDLVLSTHLLEVEECVERLIDMLAK</sequence>
<dbReference type="InterPro" id="IPR059117">
    <property type="entry name" value="APS_kinase_dom"/>
</dbReference>
<dbReference type="OrthoDB" id="506431at2759"/>
<organism evidence="3 4">
    <name type="scientific">Protopolystoma xenopodis</name>
    <dbReference type="NCBI Taxonomy" id="117903"/>
    <lineage>
        <taxon>Eukaryota</taxon>
        <taxon>Metazoa</taxon>
        <taxon>Spiralia</taxon>
        <taxon>Lophotrochozoa</taxon>
        <taxon>Platyhelminthes</taxon>
        <taxon>Monogenea</taxon>
        <taxon>Polyopisthocotylea</taxon>
        <taxon>Polystomatidea</taxon>
        <taxon>Polystomatidae</taxon>
        <taxon>Protopolystoma</taxon>
    </lineage>
</organism>
<proteinExistence type="predicted"/>
<protein>
    <recommendedName>
        <fullName evidence="2">APS kinase domain-containing protein</fullName>
    </recommendedName>
</protein>
<feature type="domain" description="APS kinase" evidence="2">
    <location>
        <begin position="5"/>
        <end position="58"/>
    </location>
</feature>
<dbReference type="PANTHER" id="PTHR42700">
    <property type="entry name" value="SULFATE ADENYLYLTRANSFERASE"/>
    <property type="match status" value="1"/>
</dbReference>
<evidence type="ECO:0000256" key="1">
    <source>
        <dbReference type="ARBA" id="ARBA00022679"/>
    </source>
</evidence>
<dbReference type="GO" id="GO:0019379">
    <property type="term" value="P:sulfate assimilation, phosphoadenylyl sulfate reduction by phosphoadenylyl-sulfate reductase (thioredoxin)"/>
    <property type="evidence" value="ECO:0007669"/>
    <property type="project" value="TreeGrafter"/>
</dbReference>
<dbReference type="GO" id="GO:0010134">
    <property type="term" value="P:sulfate assimilation via adenylyl sulfate reduction"/>
    <property type="evidence" value="ECO:0007669"/>
    <property type="project" value="TreeGrafter"/>
</dbReference>
<dbReference type="AlphaFoldDB" id="A0A3S5C262"/>
<dbReference type="Pfam" id="PF01583">
    <property type="entry name" value="APS_kinase"/>
    <property type="match status" value="1"/>
</dbReference>
<dbReference type="Gene3D" id="3.40.50.300">
    <property type="entry name" value="P-loop containing nucleotide triphosphate hydrolases"/>
    <property type="match status" value="1"/>
</dbReference>
<gene>
    <name evidence="3" type="ORF">PXEA_LOCUS23906</name>
</gene>
<dbReference type="GO" id="GO:0005737">
    <property type="term" value="C:cytoplasm"/>
    <property type="evidence" value="ECO:0007669"/>
    <property type="project" value="TreeGrafter"/>
</dbReference>
<dbReference type="InterPro" id="IPR050512">
    <property type="entry name" value="Sulf_AdTrans/APS_kinase"/>
</dbReference>